<dbReference type="PANTHER" id="PTHR13194:SF19">
    <property type="entry name" value="NAD(P)-BINDING ROSSMANN-FOLD SUPERFAMILY PROTEIN"/>
    <property type="match status" value="1"/>
</dbReference>
<gene>
    <name evidence="3" type="ORF">E4021_02145</name>
</gene>
<dbReference type="InterPro" id="IPR039131">
    <property type="entry name" value="NDUFAF1"/>
</dbReference>
<dbReference type="AlphaFoldDB" id="A0A4V3XLL9"/>
<dbReference type="RefSeq" id="WP_136456249.1">
    <property type="nucleotide sequence ID" value="NZ_SRSF01000001.1"/>
</dbReference>
<dbReference type="InterPro" id="IPR008979">
    <property type="entry name" value="Galactose-bd-like_sf"/>
</dbReference>
<protein>
    <submittedName>
        <fullName evidence="3">CIA30 family protein</fullName>
    </submittedName>
</protein>
<sequence>MLHLLFILASLLPMSTHTDTIWYQFSTSSDASEWEVQDDTVMGGRSKGNFEVSRQGVGRFHGHVSLENDGGFSSINHTLDQPIEPEGTDRFVLRVKGDGKVYQFRVMADEDQEFTHYGEFKTTGEWQTVEMSFDEMTAIHHGEPVDVPNYEGDRVAVIDFLIANGEEQDFELLIQSVGVK</sequence>
<comment type="caution">
    <text evidence="3">The sequence shown here is derived from an EMBL/GenBank/DDBJ whole genome shotgun (WGS) entry which is preliminary data.</text>
</comment>
<dbReference type="PANTHER" id="PTHR13194">
    <property type="entry name" value="COMPLEX I INTERMEDIATE-ASSOCIATED PROTEIN 30"/>
    <property type="match status" value="1"/>
</dbReference>
<dbReference type="EMBL" id="SRSF01000001">
    <property type="protein sequence ID" value="THH41423.1"/>
    <property type="molecule type" value="Genomic_DNA"/>
</dbReference>
<dbReference type="SUPFAM" id="SSF49785">
    <property type="entry name" value="Galactose-binding domain-like"/>
    <property type="match status" value="1"/>
</dbReference>
<dbReference type="Pfam" id="PF08547">
    <property type="entry name" value="CIA30"/>
    <property type="match status" value="1"/>
</dbReference>
<evidence type="ECO:0000259" key="2">
    <source>
        <dbReference type="Pfam" id="PF08547"/>
    </source>
</evidence>
<evidence type="ECO:0000256" key="1">
    <source>
        <dbReference type="ARBA" id="ARBA00007884"/>
    </source>
</evidence>
<accession>A0A4V3XLL9</accession>
<comment type="similarity">
    <text evidence="1">Belongs to the CIA30 family.</text>
</comment>
<dbReference type="Proteomes" id="UP000308528">
    <property type="component" value="Unassembled WGS sequence"/>
</dbReference>
<dbReference type="Gene3D" id="2.60.120.430">
    <property type="entry name" value="Galactose-binding lectin"/>
    <property type="match status" value="1"/>
</dbReference>
<dbReference type="OrthoDB" id="442188at2"/>
<dbReference type="InterPro" id="IPR013857">
    <property type="entry name" value="NADH-UbQ_OxRdtase-assoc_prot30"/>
</dbReference>
<organism evidence="3 4">
    <name type="scientific">Neolewinella litorea</name>
    <dbReference type="NCBI Taxonomy" id="2562452"/>
    <lineage>
        <taxon>Bacteria</taxon>
        <taxon>Pseudomonadati</taxon>
        <taxon>Bacteroidota</taxon>
        <taxon>Saprospiria</taxon>
        <taxon>Saprospirales</taxon>
        <taxon>Lewinellaceae</taxon>
        <taxon>Neolewinella</taxon>
    </lineage>
</organism>
<proteinExistence type="inferred from homology"/>
<feature type="domain" description="NADH:ubiquinone oxidoreductase intermediate-associated protein 30" evidence="2">
    <location>
        <begin position="24"/>
        <end position="174"/>
    </location>
</feature>
<keyword evidence="4" id="KW-1185">Reference proteome</keyword>
<name>A0A4V3XLL9_9BACT</name>
<evidence type="ECO:0000313" key="3">
    <source>
        <dbReference type="EMBL" id="THH41423.1"/>
    </source>
</evidence>
<evidence type="ECO:0000313" key="4">
    <source>
        <dbReference type="Proteomes" id="UP000308528"/>
    </source>
</evidence>
<reference evidence="3 4" key="1">
    <citation type="submission" date="2019-04" db="EMBL/GenBank/DDBJ databases">
        <title>Lewinella litorea sp. nov., isolated from a marine sand.</title>
        <authorList>
            <person name="Yoon J.-H."/>
        </authorList>
    </citation>
    <scope>NUCLEOTIDE SEQUENCE [LARGE SCALE GENOMIC DNA]</scope>
    <source>
        <strain evidence="3 4">HSMS-39</strain>
    </source>
</reference>